<keyword evidence="2" id="KW-0812">Transmembrane</keyword>
<evidence type="ECO:0000256" key="2">
    <source>
        <dbReference type="SAM" id="Phobius"/>
    </source>
</evidence>
<feature type="transmembrane region" description="Helical" evidence="2">
    <location>
        <begin position="202"/>
        <end position="222"/>
    </location>
</feature>
<proteinExistence type="predicted"/>
<organism evidence="3 4">
    <name type="scientific">Podospora didyma</name>
    <dbReference type="NCBI Taxonomy" id="330526"/>
    <lineage>
        <taxon>Eukaryota</taxon>
        <taxon>Fungi</taxon>
        <taxon>Dikarya</taxon>
        <taxon>Ascomycota</taxon>
        <taxon>Pezizomycotina</taxon>
        <taxon>Sordariomycetes</taxon>
        <taxon>Sordariomycetidae</taxon>
        <taxon>Sordariales</taxon>
        <taxon>Podosporaceae</taxon>
        <taxon>Podospora</taxon>
    </lineage>
</organism>
<keyword evidence="2" id="KW-0472">Membrane</keyword>
<reference evidence="3" key="2">
    <citation type="submission" date="2023-06" db="EMBL/GenBank/DDBJ databases">
        <authorList>
            <consortium name="Lawrence Berkeley National Laboratory"/>
            <person name="Haridas S."/>
            <person name="Hensen N."/>
            <person name="Bonometti L."/>
            <person name="Westerberg I."/>
            <person name="Brannstrom I.O."/>
            <person name="Guillou S."/>
            <person name="Cros-Aarteil S."/>
            <person name="Calhoun S."/>
            <person name="Kuo A."/>
            <person name="Mondo S."/>
            <person name="Pangilinan J."/>
            <person name="Riley R."/>
            <person name="LaButti K."/>
            <person name="Andreopoulos B."/>
            <person name="Lipzen A."/>
            <person name="Chen C."/>
            <person name="Yanf M."/>
            <person name="Daum C."/>
            <person name="Ng V."/>
            <person name="Clum A."/>
            <person name="Steindorff A."/>
            <person name="Ohm R."/>
            <person name="Martin F."/>
            <person name="Silar P."/>
            <person name="Natvig D."/>
            <person name="Lalanne C."/>
            <person name="Gautier V."/>
            <person name="Ament-velasquez S.L."/>
            <person name="Kruys A."/>
            <person name="Hutchinson M.I."/>
            <person name="Powell A.J."/>
            <person name="Barry K."/>
            <person name="Miller A.N."/>
            <person name="Grigoriev I.V."/>
            <person name="Debuchy R."/>
            <person name="Gladieux P."/>
            <person name="Thoren M.H."/>
            <person name="Johannesson H."/>
        </authorList>
    </citation>
    <scope>NUCLEOTIDE SEQUENCE</scope>
    <source>
        <strain evidence="3">CBS 232.78</strain>
    </source>
</reference>
<protein>
    <submittedName>
        <fullName evidence="3">Uncharacterized protein</fullName>
    </submittedName>
</protein>
<reference evidence="3" key="1">
    <citation type="journal article" date="2023" name="Mol. Phylogenet. Evol.">
        <title>Genome-scale phylogeny and comparative genomics of the fungal order Sordariales.</title>
        <authorList>
            <person name="Hensen N."/>
            <person name="Bonometti L."/>
            <person name="Westerberg I."/>
            <person name="Brannstrom I.O."/>
            <person name="Guillou S."/>
            <person name="Cros-Aarteil S."/>
            <person name="Calhoun S."/>
            <person name="Haridas S."/>
            <person name="Kuo A."/>
            <person name="Mondo S."/>
            <person name="Pangilinan J."/>
            <person name="Riley R."/>
            <person name="LaButti K."/>
            <person name="Andreopoulos B."/>
            <person name="Lipzen A."/>
            <person name="Chen C."/>
            <person name="Yan M."/>
            <person name="Daum C."/>
            <person name="Ng V."/>
            <person name="Clum A."/>
            <person name="Steindorff A."/>
            <person name="Ohm R.A."/>
            <person name="Martin F."/>
            <person name="Silar P."/>
            <person name="Natvig D.O."/>
            <person name="Lalanne C."/>
            <person name="Gautier V."/>
            <person name="Ament-Velasquez S.L."/>
            <person name="Kruys A."/>
            <person name="Hutchinson M.I."/>
            <person name="Powell A.J."/>
            <person name="Barry K."/>
            <person name="Miller A.N."/>
            <person name="Grigoriev I.V."/>
            <person name="Debuchy R."/>
            <person name="Gladieux P."/>
            <person name="Hiltunen Thoren M."/>
            <person name="Johannesson H."/>
        </authorList>
    </citation>
    <scope>NUCLEOTIDE SEQUENCE</scope>
    <source>
        <strain evidence="3">CBS 232.78</strain>
    </source>
</reference>
<feature type="compositionally biased region" description="Low complexity" evidence="1">
    <location>
        <begin position="26"/>
        <end position="44"/>
    </location>
</feature>
<feature type="transmembrane region" description="Helical" evidence="2">
    <location>
        <begin position="73"/>
        <end position="91"/>
    </location>
</feature>
<dbReference type="Proteomes" id="UP001285441">
    <property type="component" value="Unassembled WGS sequence"/>
</dbReference>
<evidence type="ECO:0000313" key="4">
    <source>
        <dbReference type="Proteomes" id="UP001285441"/>
    </source>
</evidence>
<gene>
    <name evidence="3" type="ORF">B0H63DRAFT_183581</name>
</gene>
<dbReference type="EMBL" id="JAULSW010000004">
    <property type="protein sequence ID" value="KAK3385507.1"/>
    <property type="molecule type" value="Genomic_DNA"/>
</dbReference>
<keyword evidence="2" id="KW-1133">Transmembrane helix</keyword>
<name>A0AAE0TZR9_9PEZI</name>
<comment type="caution">
    <text evidence="3">The sequence shown here is derived from an EMBL/GenBank/DDBJ whole genome shotgun (WGS) entry which is preliminary data.</text>
</comment>
<evidence type="ECO:0000256" key="1">
    <source>
        <dbReference type="SAM" id="MobiDB-lite"/>
    </source>
</evidence>
<evidence type="ECO:0000313" key="3">
    <source>
        <dbReference type="EMBL" id="KAK3385507.1"/>
    </source>
</evidence>
<feature type="transmembrane region" description="Helical" evidence="2">
    <location>
        <begin position="161"/>
        <end position="182"/>
    </location>
</feature>
<sequence>MELQILEPRPQASPSRLPPAGRRKPTAAARRLSRRPTSTTLASRCSISTNPFPPPIAPNKSRRAAIRRHWDRILDWFEVVLLLAGLALFFTALIPSQGRNRFLEGQEGGDAIGLLTFAMPLAVLTFLSMGMQECVNLDEIDPLAAKTGERRSRMTRPQLRFVLGLRSVVFVYAVICPVLLIFAPGGLTSKSPHYRHYTAEAVALALAALIAVLAAFLIADAIERLRAWKGSD</sequence>
<dbReference type="AlphaFoldDB" id="A0AAE0TZR9"/>
<accession>A0AAE0TZR9</accession>
<feature type="transmembrane region" description="Helical" evidence="2">
    <location>
        <begin position="111"/>
        <end position="129"/>
    </location>
</feature>
<keyword evidence="4" id="KW-1185">Reference proteome</keyword>
<feature type="region of interest" description="Disordered" evidence="1">
    <location>
        <begin position="1"/>
        <end position="56"/>
    </location>
</feature>